<evidence type="ECO:0000256" key="1">
    <source>
        <dbReference type="SAM" id="MobiDB-lite"/>
    </source>
</evidence>
<gene>
    <name evidence="3" type="ORF">DVJ77_09775</name>
</gene>
<feature type="chain" id="PRO_5016844466" evidence="2">
    <location>
        <begin position="22"/>
        <end position="107"/>
    </location>
</feature>
<dbReference type="Proteomes" id="UP000253782">
    <property type="component" value="Unassembled WGS sequence"/>
</dbReference>
<proteinExistence type="predicted"/>
<protein>
    <submittedName>
        <fullName evidence="3">Uncharacterized protein</fullName>
    </submittedName>
</protein>
<keyword evidence="4" id="KW-1185">Reference proteome</keyword>
<feature type="region of interest" description="Disordered" evidence="1">
    <location>
        <begin position="26"/>
        <end position="86"/>
    </location>
</feature>
<sequence length="107" mass="11390">MNIRCIGIMALYLSGSSAVLAQSAYSATPPNDTWAKSPAPATATGYGTPPRGNAPNKSPLFQTPERKSADDAPLRQTPFGPRKLQRGLFTQKPAVNCFVTPREPGCN</sequence>
<comment type="caution">
    <text evidence="3">The sequence shown here is derived from an EMBL/GenBank/DDBJ whole genome shotgun (WGS) entry which is preliminary data.</text>
</comment>
<evidence type="ECO:0000256" key="2">
    <source>
        <dbReference type="SAM" id="SignalP"/>
    </source>
</evidence>
<feature type="signal peptide" evidence="2">
    <location>
        <begin position="1"/>
        <end position="21"/>
    </location>
</feature>
<dbReference type="RefSeq" id="WP_114845339.1">
    <property type="nucleotide sequence ID" value="NZ_JBHSPE010000005.1"/>
</dbReference>
<evidence type="ECO:0000313" key="4">
    <source>
        <dbReference type="Proteomes" id="UP000253782"/>
    </source>
</evidence>
<organism evidence="3 4">
    <name type="scientific">Dyella tabacisoli</name>
    <dbReference type="NCBI Taxonomy" id="2282381"/>
    <lineage>
        <taxon>Bacteria</taxon>
        <taxon>Pseudomonadati</taxon>
        <taxon>Pseudomonadota</taxon>
        <taxon>Gammaproteobacteria</taxon>
        <taxon>Lysobacterales</taxon>
        <taxon>Rhodanobacteraceae</taxon>
        <taxon>Dyella</taxon>
    </lineage>
</organism>
<evidence type="ECO:0000313" key="3">
    <source>
        <dbReference type="EMBL" id="RDD81467.1"/>
    </source>
</evidence>
<dbReference type="EMBL" id="QQAH01000009">
    <property type="protein sequence ID" value="RDD81467.1"/>
    <property type="molecule type" value="Genomic_DNA"/>
</dbReference>
<feature type="compositionally biased region" description="Basic and acidic residues" evidence="1">
    <location>
        <begin position="64"/>
        <end position="73"/>
    </location>
</feature>
<name>A0A369ULT4_9GAMM</name>
<accession>A0A369ULT4</accession>
<reference evidence="3 4" key="1">
    <citation type="submission" date="2018-07" db="EMBL/GenBank/DDBJ databases">
        <title>Dyella tabacisoli L4-6T, whole genome shotgun sequence.</title>
        <authorList>
            <person name="Zhou X.-K."/>
            <person name="Li W.-J."/>
            <person name="Duan Y.-Q."/>
        </authorList>
    </citation>
    <scope>NUCLEOTIDE SEQUENCE [LARGE SCALE GENOMIC DNA]</scope>
    <source>
        <strain evidence="3 4">L4-6</strain>
    </source>
</reference>
<dbReference type="AlphaFoldDB" id="A0A369ULT4"/>
<keyword evidence="2" id="KW-0732">Signal</keyword>